<evidence type="ECO:0000313" key="3">
    <source>
        <dbReference type="EMBL" id="KAF2663488.1"/>
    </source>
</evidence>
<reference evidence="3" key="1">
    <citation type="journal article" date="2020" name="Stud. Mycol.">
        <title>101 Dothideomycetes genomes: a test case for predicting lifestyles and emergence of pathogens.</title>
        <authorList>
            <person name="Haridas S."/>
            <person name="Albert R."/>
            <person name="Binder M."/>
            <person name="Bloem J."/>
            <person name="Labutti K."/>
            <person name="Salamov A."/>
            <person name="Andreopoulos B."/>
            <person name="Baker S."/>
            <person name="Barry K."/>
            <person name="Bills G."/>
            <person name="Bluhm B."/>
            <person name="Cannon C."/>
            <person name="Castanera R."/>
            <person name="Culley D."/>
            <person name="Daum C."/>
            <person name="Ezra D."/>
            <person name="Gonzalez J."/>
            <person name="Henrissat B."/>
            <person name="Kuo A."/>
            <person name="Liang C."/>
            <person name="Lipzen A."/>
            <person name="Lutzoni F."/>
            <person name="Magnuson J."/>
            <person name="Mondo S."/>
            <person name="Nolan M."/>
            <person name="Ohm R."/>
            <person name="Pangilinan J."/>
            <person name="Park H.-J."/>
            <person name="Ramirez L."/>
            <person name="Alfaro M."/>
            <person name="Sun H."/>
            <person name="Tritt A."/>
            <person name="Yoshinaga Y."/>
            <person name="Zwiers L.-H."/>
            <person name="Turgeon B."/>
            <person name="Goodwin S."/>
            <person name="Spatafora J."/>
            <person name="Crous P."/>
            <person name="Grigoriev I."/>
        </authorList>
    </citation>
    <scope>NUCLEOTIDE SEQUENCE</scope>
    <source>
        <strain evidence="3">CBS 115976</strain>
    </source>
</reference>
<feature type="compositionally biased region" description="Polar residues" evidence="1">
    <location>
        <begin position="330"/>
        <end position="345"/>
    </location>
</feature>
<feature type="region of interest" description="Disordered" evidence="1">
    <location>
        <begin position="476"/>
        <end position="528"/>
    </location>
</feature>
<feature type="compositionally biased region" description="Polar residues" evidence="1">
    <location>
        <begin position="386"/>
        <end position="398"/>
    </location>
</feature>
<feature type="compositionally biased region" description="Basic and acidic residues" evidence="1">
    <location>
        <begin position="70"/>
        <end position="79"/>
    </location>
</feature>
<feature type="region of interest" description="Disordered" evidence="1">
    <location>
        <begin position="67"/>
        <end position="86"/>
    </location>
</feature>
<evidence type="ECO:0000256" key="1">
    <source>
        <dbReference type="SAM" id="MobiDB-lite"/>
    </source>
</evidence>
<dbReference type="InterPro" id="IPR049326">
    <property type="entry name" value="Rhodopsin_dom_fungi"/>
</dbReference>
<organism evidence="3 4">
    <name type="scientific">Microthyrium microscopicum</name>
    <dbReference type="NCBI Taxonomy" id="703497"/>
    <lineage>
        <taxon>Eukaryota</taxon>
        <taxon>Fungi</taxon>
        <taxon>Dikarya</taxon>
        <taxon>Ascomycota</taxon>
        <taxon>Pezizomycotina</taxon>
        <taxon>Dothideomycetes</taxon>
        <taxon>Dothideomycetes incertae sedis</taxon>
        <taxon>Microthyriales</taxon>
        <taxon>Microthyriaceae</taxon>
        <taxon>Microthyrium</taxon>
    </lineage>
</organism>
<feature type="compositionally biased region" description="Polar residues" evidence="1">
    <location>
        <begin position="438"/>
        <end position="449"/>
    </location>
</feature>
<feature type="compositionally biased region" description="Polar residues" evidence="1">
    <location>
        <begin position="302"/>
        <end position="322"/>
    </location>
</feature>
<sequence length="598" mass="64346">MSARVVIAGAVRTYYLSRAERPIADKSWVLFEVWAASIAECNMAIMCACAPSLKSVTGKYFREGFGSKNSSKDSSKDSTVKFGSLGGESSASKPLTQMSYMSHQSKVTAKRVSSIHALMRKFSIRGHRRHDPDDPNEESDTVYLKASGLRMGAYGSTAEGYDDKPLPPIDPSWSPAILSPVSPGRIGFTTSMFDRGPMTPPPIYSETPNKNNHTGSSIIALPILPQVDDTDDDSSVQTPAPESIRLEQNVRITNADHRERRSVTPSVVFIDQNGSEEQVNRVKYHSFVETPVISKEDLLLPQSTSAQGKSQSIKATAESLRQQMREAEAQMNQTLSQRSSHQAPTVPSAVLYPSRPSTAGAVSSQPPPSGFERGSVRDALRHMRSQPLNSDRLTPNFASSRVSSPFSSPIRRVDGHRNSISHISDPSESGGSDDAESNLPQSPSRFENRPSIANYSHATASATNRPKLALITSTFPSSAGRSDSHDTLPSTTYVSGSTSVKQLSNISQDQSSRPMGLQSSGNGSKIDQPNAVAATTAPAVTPVRNGDGAMAIGVAVPCAADYGDALSKFAGDGPGGIGRPKVRRVLSREKWKWHEENS</sequence>
<gene>
    <name evidence="3" type="ORF">BT63DRAFT_120549</name>
</gene>
<feature type="compositionally biased region" description="Polar residues" evidence="1">
    <location>
        <begin position="355"/>
        <end position="364"/>
    </location>
</feature>
<accession>A0A6A6TXC6</accession>
<dbReference type="AlphaFoldDB" id="A0A6A6TXC6"/>
<feature type="compositionally biased region" description="Polar residues" evidence="1">
    <location>
        <begin position="418"/>
        <end position="430"/>
    </location>
</feature>
<dbReference type="EMBL" id="MU004245">
    <property type="protein sequence ID" value="KAF2663488.1"/>
    <property type="molecule type" value="Genomic_DNA"/>
</dbReference>
<proteinExistence type="predicted"/>
<feature type="domain" description="Rhodopsin" evidence="2">
    <location>
        <begin position="4"/>
        <end position="56"/>
    </location>
</feature>
<protein>
    <recommendedName>
        <fullName evidence="2">Rhodopsin domain-containing protein</fullName>
    </recommendedName>
</protein>
<feature type="compositionally biased region" description="Polar residues" evidence="1">
    <location>
        <begin position="476"/>
        <end position="527"/>
    </location>
</feature>
<feature type="compositionally biased region" description="Low complexity" evidence="1">
    <location>
        <begin position="399"/>
        <end position="410"/>
    </location>
</feature>
<evidence type="ECO:0000313" key="4">
    <source>
        <dbReference type="Proteomes" id="UP000799302"/>
    </source>
</evidence>
<evidence type="ECO:0000259" key="2">
    <source>
        <dbReference type="Pfam" id="PF20684"/>
    </source>
</evidence>
<name>A0A6A6TXC6_9PEZI</name>
<keyword evidence="4" id="KW-1185">Reference proteome</keyword>
<feature type="region of interest" description="Disordered" evidence="1">
    <location>
        <begin position="386"/>
        <end position="449"/>
    </location>
</feature>
<feature type="region of interest" description="Disordered" evidence="1">
    <location>
        <begin position="302"/>
        <end position="374"/>
    </location>
</feature>
<dbReference type="Proteomes" id="UP000799302">
    <property type="component" value="Unassembled WGS sequence"/>
</dbReference>
<dbReference type="Pfam" id="PF20684">
    <property type="entry name" value="Fung_rhodopsin"/>
    <property type="match status" value="1"/>
</dbReference>